<evidence type="ECO:0000313" key="2">
    <source>
        <dbReference type="EMBL" id="RKF25185.1"/>
    </source>
</evidence>
<evidence type="ECO:0000313" key="3">
    <source>
        <dbReference type="EMBL" id="WUP49863.1"/>
    </source>
</evidence>
<gene>
    <name evidence="2" type="ORF">D7I43_22225</name>
    <name evidence="3" type="ORF">OG994_30845</name>
</gene>
<accession>A0A420EWQ6</accession>
<keyword evidence="5" id="KW-1185">Reference proteome</keyword>
<dbReference type="PANTHER" id="PTHR36222">
    <property type="entry name" value="SERINE PROTEASE INHIBITOR RV3364C"/>
    <property type="match status" value="1"/>
</dbReference>
<dbReference type="AlphaFoldDB" id="A0A420EWQ6"/>
<proteinExistence type="predicted"/>
<dbReference type="Proteomes" id="UP001432190">
    <property type="component" value="Chromosome"/>
</dbReference>
<evidence type="ECO:0000259" key="1">
    <source>
        <dbReference type="SMART" id="SM00960"/>
    </source>
</evidence>
<dbReference type="SUPFAM" id="SSF103196">
    <property type="entry name" value="Roadblock/LC7 domain"/>
    <property type="match status" value="1"/>
</dbReference>
<dbReference type="InterPro" id="IPR053141">
    <property type="entry name" value="Mycobact_SerProt_Inhib_Rv3364c"/>
</dbReference>
<organism evidence="2 4">
    <name type="scientific">Micromonospora globbae</name>
    <dbReference type="NCBI Taxonomy" id="1894969"/>
    <lineage>
        <taxon>Bacteria</taxon>
        <taxon>Bacillati</taxon>
        <taxon>Actinomycetota</taxon>
        <taxon>Actinomycetes</taxon>
        <taxon>Micromonosporales</taxon>
        <taxon>Micromonosporaceae</taxon>
        <taxon>Micromonospora</taxon>
    </lineage>
</organism>
<dbReference type="Pfam" id="PF03259">
    <property type="entry name" value="Robl_LC7"/>
    <property type="match status" value="1"/>
</dbReference>
<reference evidence="3" key="2">
    <citation type="submission" date="2022-10" db="EMBL/GenBank/DDBJ databases">
        <title>The complete genomes of actinobacterial strains from the NBC collection.</title>
        <authorList>
            <person name="Joergensen T.S."/>
            <person name="Alvarez Arevalo M."/>
            <person name="Sterndorff E.B."/>
            <person name="Faurdal D."/>
            <person name="Vuksanovic O."/>
            <person name="Mourched A.-S."/>
            <person name="Charusanti P."/>
            <person name="Shaw S."/>
            <person name="Blin K."/>
            <person name="Weber T."/>
        </authorList>
    </citation>
    <scope>NUCLEOTIDE SEQUENCE</scope>
    <source>
        <strain evidence="3">NBC_00256</strain>
    </source>
</reference>
<dbReference type="Proteomes" id="UP000285744">
    <property type="component" value="Unassembled WGS sequence"/>
</dbReference>
<dbReference type="InterPro" id="IPR004942">
    <property type="entry name" value="Roadblock/LAMTOR2_dom"/>
</dbReference>
<dbReference type="RefSeq" id="WP_120330493.1">
    <property type="nucleotide sequence ID" value="NZ_CP108084.1"/>
</dbReference>
<dbReference type="Gene3D" id="3.30.450.30">
    <property type="entry name" value="Dynein light chain 2a, cytoplasmic"/>
    <property type="match status" value="1"/>
</dbReference>
<dbReference type="EMBL" id="CP108084">
    <property type="protein sequence ID" value="WUP49863.1"/>
    <property type="molecule type" value="Genomic_DNA"/>
</dbReference>
<dbReference type="OrthoDB" id="5187023at2"/>
<dbReference type="EMBL" id="RAQQ01000017">
    <property type="protein sequence ID" value="RKF25185.1"/>
    <property type="molecule type" value="Genomic_DNA"/>
</dbReference>
<dbReference type="SMART" id="SM00960">
    <property type="entry name" value="Robl_LC7"/>
    <property type="match status" value="1"/>
</dbReference>
<evidence type="ECO:0000313" key="4">
    <source>
        <dbReference type="Proteomes" id="UP000285744"/>
    </source>
</evidence>
<reference evidence="2 4" key="1">
    <citation type="journal article" date="2018" name="Int. J. Syst. Evol. Microbiol.">
        <title>Micromonospora globbae sp. nov., an endophytic actinomycete isolated from roots of Globba winitii C. H. Wright.</title>
        <authorList>
            <person name="Kuncharoen N."/>
            <person name="Pittayakhajonwut P."/>
            <person name="Tanasupawat S."/>
        </authorList>
    </citation>
    <scope>NUCLEOTIDE SEQUENCE [LARGE SCALE GENOMIC DNA]</scope>
    <source>
        <strain evidence="2 4">WPS1-2</strain>
    </source>
</reference>
<evidence type="ECO:0000313" key="5">
    <source>
        <dbReference type="Proteomes" id="UP001432190"/>
    </source>
</evidence>
<dbReference type="PANTHER" id="PTHR36222:SF1">
    <property type="entry name" value="SERINE PROTEASE INHIBITOR RV3364C"/>
    <property type="match status" value="1"/>
</dbReference>
<name>A0A420EWQ6_9ACTN</name>
<feature type="domain" description="Roadblock/LAMTOR2" evidence="1">
    <location>
        <begin position="12"/>
        <end position="102"/>
    </location>
</feature>
<sequence>MRQSTKQSADLDWLLDELVQRVPAAREAVVLSADGLLLGASADLDRSDAEHLCALAAGFASLARGASRHVDGGPVRQTVVEMEQAYLFVTAAGSGACLAVVSDADADIGLVAYEMAMLVTRVGEYLTAPARSAAGAVDAG</sequence>
<protein>
    <submittedName>
        <fullName evidence="2">Roadblock/LC7 domain-containing protein</fullName>
    </submittedName>
</protein>